<evidence type="ECO:0000256" key="2">
    <source>
        <dbReference type="SAM" id="Phobius"/>
    </source>
</evidence>
<feature type="region of interest" description="Disordered" evidence="1">
    <location>
        <begin position="337"/>
        <end position="363"/>
    </location>
</feature>
<feature type="compositionally biased region" description="Basic and acidic residues" evidence="1">
    <location>
        <begin position="197"/>
        <end position="206"/>
    </location>
</feature>
<evidence type="ECO:0000313" key="4">
    <source>
        <dbReference type="Proteomes" id="UP000827721"/>
    </source>
</evidence>
<organism evidence="3 4">
    <name type="scientific">Xanthoceras sorbifolium</name>
    <dbReference type="NCBI Taxonomy" id="99658"/>
    <lineage>
        <taxon>Eukaryota</taxon>
        <taxon>Viridiplantae</taxon>
        <taxon>Streptophyta</taxon>
        <taxon>Embryophyta</taxon>
        <taxon>Tracheophyta</taxon>
        <taxon>Spermatophyta</taxon>
        <taxon>Magnoliopsida</taxon>
        <taxon>eudicotyledons</taxon>
        <taxon>Gunneridae</taxon>
        <taxon>Pentapetalae</taxon>
        <taxon>rosids</taxon>
        <taxon>malvids</taxon>
        <taxon>Sapindales</taxon>
        <taxon>Sapindaceae</taxon>
        <taxon>Xanthoceroideae</taxon>
        <taxon>Xanthoceras</taxon>
    </lineage>
</organism>
<gene>
    <name evidence="3" type="ORF">JRO89_XS01G0050200</name>
</gene>
<evidence type="ECO:0008006" key="5">
    <source>
        <dbReference type="Google" id="ProtNLM"/>
    </source>
</evidence>
<feature type="region of interest" description="Disordered" evidence="1">
    <location>
        <begin position="190"/>
        <end position="232"/>
    </location>
</feature>
<comment type="caution">
    <text evidence="3">The sequence shown here is derived from an EMBL/GenBank/DDBJ whole genome shotgun (WGS) entry which is preliminary data.</text>
</comment>
<proteinExistence type="predicted"/>
<evidence type="ECO:0000313" key="3">
    <source>
        <dbReference type="EMBL" id="KAH7576385.1"/>
    </source>
</evidence>
<evidence type="ECO:0000256" key="1">
    <source>
        <dbReference type="SAM" id="MobiDB-lite"/>
    </source>
</evidence>
<keyword evidence="2" id="KW-0812">Transmembrane</keyword>
<feature type="compositionally biased region" description="Acidic residues" evidence="1">
    <location>
        <begin position="353"/>
        <end position="363"/>
    </location>
</feature>
<name>A0ABQ8IIQ8_9ROSI</name>
<accession>A0ABQ8IIQ8</accession>
<dbReference type="PANTHER" id="PTHR36760">
    <property type="entry name" value="ACIDIC LEUCINE-RICH NUCLEAR PHOSPHOPROTEIN 32 FAMILY B PROTEIN"/>
    <property type="match status" value="1"/>
</dbReference>
<keyword evidence="2" id="KW-0472">Membrane</keyword>
<sequence length="417" mass="46615">MSEFSFPPNTNSSKKTQFSSLLLSDLFLFCSFILSHPLYFSYLIFFSPYIVKILSFLSPLFITTFLLLLALFTTLVNNEKNSISTESSELKVGFLLTTYHNVLVRLSRSNAGDEDQEFQQFEELEAYKIVFEASSTVELLEQEAVDKYPSDESYVSADQGLISSDDVNESLAEIVQSETGGKRLEGLLKENDDDESVHEKEEKEVKALSCAESNKGEELSMKSGSKAKGSKINKVKVSNADHNGVVEYLSKVRSNSRRLDNGGVVEYSSNFMENSQPVESNSSLGSFGSMRKDKEWKRTLACKLFEERHSSVIVDGGGGGAERMDLLWETYDHETDSNKKLSKTKSKKGGYEDHDDDDDDDEELDNGQLCCLQALKFSAGKMNLGMGRPNLVKISKAIKGFGWLHHVTKHATKKVHP</sequence>
<feature type="transmembrane region" description="Helical" evidence="2">
    <location>
        <begin position="53"/>
        <end position="76"/>
    </location>
</feature>
<feature type="transmembrane region" description="Helical" evidence="2">
    <location>
        <begin position="26"/>
        <end position="46"/>
    </location>
</feature>
<keyword evidence="2" id="KW-1133">Transmembrane helix</keyword>
<reference evidence="3 4" key="1">
    <citation type="submission" date="2021-02" db="EMBL/GenBank/DDBJ databases">
        <title>Plant Genome Project.</title>
        <authorList>
            <person name="Zhang R.-G."/>
        </authorList>
    </citation>
    <scope>NUCLEOTIDE SEQUENCE [LARGE SCALE GENOMIC DNA]</scope>
    <source>
        <tissue evidence="3">Leaves</tissue>
    </source>
</reference>
<dbReference type="Proteomes" id="UP000827721">
    <property type="component" value="Unassembled WGS sequence"/>
</dbReference>
<keyword evidence="4" id="KW-1185">Reference proteome</keyword>
<dbReference type="EMBL" id="JAFEMO010000001">
    <property type="protein sequence ID" value="KAH7576385.1"/>
    <property type="molecule type" value="Genomic_DNA"/>
</dbReference>
<dbReference type="PANTHER" id="PTHR36760:SF1">
    <property type="entry name" value="ACIDIC LEUCINE-RICH NUCLEAR PHOSPHOPROTEIN 32 FAMILY B PROTEIN"/>
    <property type="match status" value="1"/>
</dbReference>
<protein>
    <recommendedName>
        <fullName evidence="5">Transmembrane protein</fullName>
    </recommendedName>
</protein>